<evidence type="ECO:0000313" key="2">
    <source>
        <dbReference type="EMBL" id="ORB80465.1"/>
    </source>
</evidence>
<feature type="compositionally biased region" description="Low complexity" evidence="1">
    <location>
        <begin position="136"/>
        <end position="147"/>
    </location>
</feature>
<accession>A0ABX3TP11</accession>
<evidence type="ECO:0000256" key="1">
    <source>
        <dbReference type="SAM" id="MobiDB-lite"/>
    </source>
</evidence>
<name>A0ABX3TP11_9MYCO</name>
<reference evidence="2 3" key="1">
    <citation type="submission" date="2017-02" db="EMBL/GenBank/DDBJ databases">
        <title>The new phylogeny of genus Mycobacterium.</title>
        <authorList>
            <person name="Tortoli E."/>
            <person name="Trovato A."/>
            <person name="Cirillo D.M."/>
        </authorList>
    </citation>
    <scope>NUCLEOTIDE SEQUENCE [LARGE SCALE GENOMIC DNA]</scope>
    <source>
        <strain evidence="2 3">CCUG 56329</strain>
    </source>
</reference>
<sequence>MSTPAVIRWDQAYNRNGDPKLPRAVVNAIRTHVDNHTLTGWVKAKTLAEYTGLKERAVRAQISANVKAGWLEIVQSGNSSGLANTYRLSYPKGVVQNTFDGSVKGVVHDTIGQEKGVADDTVRVSSSAGKGVVHDTPTTPITSPGSSPKRRTTKGNGVVDDTLAPDPFFGSRGGSFSEHDRRSTSESKGVVHDTVSEGALDDTLSAEEIEAILTERLGKFGKVFEPPGSRTVRWPSGKPLPGPGEPGFDPFAEYLDETTGEALLNN</sequence>
<evidence type="ECO:0000313" key="3">
    <source>
        <dbReference type="Proteomes" id="UP000192847"/>
    </source>
</evidence>
<comment type="caution">
    <text evidence="2">The sequence shown here is derived from an EMBL/GenBank/DDBJ whole genome shotgun (WGS) entry which is preliminary data.</text>
</comment>
<organism evidence="2 3">
    <name type="scientific">Mycobacterium timonense</name>
    <dbReference type="NCBI Taxonomy" id="701043"/>
    <lineage>
        <taxon>Bacteria</taxon>
        <taxon>Bacillati</taxon>
        <taxon>Actinomycetota</taxon>
        <taxon>Actinomycetes</taxon>
        <taxon>Mycobacteriales</taxon>
        <taxon>Mycobacteriaceae</taxon>
        <taxon>Mycobacterium</taxon>
        <taxon>Mycobacterium avium complex (MAC)</taxon>
    </lineage>
</organism>
<feature type="region of interest" description="Disordered" evidence="1">
    <location>
        <begin position="117"/>
        <end position="194"/>
    </location>
</feature>
<proteinExistence type="predicted"/>
<keyword evidence="3" id="KW-1185">Reference proteome</keyword>
<dbReference type="RefSeq" id="WP_083187144.1">
    <property type="nucleotide sequence ID" value="NZ_MVIL01000021.1"/>
</dbReference>
<gene>
    <name evidence="2" type="ORF">BST46_08635</name>
</gene>
<dbReference type="EMBL" id="MVIL01000021">
    <property type="protein sequence ID" value="ORB80465.1"/>
    <property type="molecule type" value="Genomic_DNA"/>
</dbReference>
<dbReference type="Proteomes" id="UP000192847">
    <property type="component" value="Unassembled WGS sequence"/>
</dbReference>
<evidence type="ECO:0008006" key="4">
    <source>
        <dbReference type="Google" id="ProtNLM"/>
    </source>
</evidence>
<feature type="compositionally biased region" description="Basic and acidic residues" evidence="1">
    <location>
        <begin position="177"/>
        <end position="194"/>
    </location>
</feature>
<protein>
    <recommendedName>
        <fullName evidence="4">Helix-turn-helix domain-containing protein</fullName>
    </recommendedName>
</protein>
<feature type="region of interest" description="Disordered" evidence="1">
    <location>
        <begin position="230"/>
        <end position="249"/>
    </location>
</feature>